<evidence type="ECO:0000256" key="7">
    <source>
        <dbReference type="ARBA" id="ARBA00022833"/>
    </source>
</evidence>
<comment type="subcellular location">
    <subcellularLocation>
        <location evidence="10">Cytoplasm</location>
    </subcellularLocation>
</comment>
<evidence type="ECO:0000256" key="3">
    <source>
        <dbReference type="ARBA" id="ARBA00022723"/>
    </source>
</evidence>
<dbReference type="PANTHER" id="PTHR32120">
    <property type="entry name" value="SMALL RIBOSOMAL SUBUNIT BIOGENESIS GTPASE RSGA"/>
    <property type="match status" value="1"/>
</dbReference>
<feature type="binding site" evidence="10">
    <location>
        <position position="303"/>
    </location>
    <ligand>
        <name>Zn(2+)</name>
        <dbReference type="ChEBI" id="CHEBI:29105"/>
    </ligand>
</feature>
<dbReference type="Pfam" id="PF03193">
    <property type="entry name" value="RsgA_GTPase"/>
    <property type="match status" value="1"/>
</dbReference>
<dbReference type="PANTHER" id="PTHR32120:SF10">
    <property type="entry name" value="SMALL RIBOSOMAL SUBUNIT BIOGENESIS GTPASE RSGA"/>
    <property type="match status" value="1"/>
</dbReference>
<dbReference type="InterPro" id="IPR004881">
    <property type="entry name" value="Ribosome_biogen_GTPase_RsgA"/>
</dbReference>
<dbReference type="NCBIfam" id="TIGR00157">
    <property type="entry name" value="ribosome small subunit-dependent GTPase A"/>
    <property type="match status" value="1"/>
</dbReference>
<feature type="domain" description="CP-type G" evidence="13">
    <location>
        <begin position="108"/>
        <end position="267"/>
    </location>
</feature>
<dbReference type="InterPro" id="IPR030378">
    <property type="entry name" value="G_CP_dom"/>
</dbReference>
<evidence type="ECO:0000256" key="8">
    <source>
        <dbReference type="ARBA" id="ARBA00022884"/>
    </source>
</evidence>
<comment type="caution">
    <text evidence="14">The sequence shown here is derived from an EMBL/GenBank/DDBJ whole genome shotgun (WGS) entry which is preliminary data.</text>
</comment>
<evidence type="ECO:0000259" key="13">
    <source>
        <dbReference type="PROSITE" id="PS51721"/>
    </source>
</evidence>
<dbReference type="GO" id="GO:0005737">
    <property type="term" value="C:cytoplasm"/>
    <property type="evidence" value="ECO:0007669"/>
    <property type="project" value="UniProtKB-SubCell"/>
</dbReference>
<evidence type="ECO:0000256" key="2">
    <source>
        <dbReference type="ARBA" id="ARBA00022517"/>
    </source>
</evidence>
<comment type="function">
    <text evidence="10">One of several proteins that assist in the late maturation steps of the functional core of the 30S ribosomal subunit. Helps release RbfA from mature subunits. May play a role in the assembly of ribosomal proteins into the subunit. Circularly permuted GTPase that catalyzes slow GTP hydrolysis, GTPase activity is stimulated by the 30S ribosomal subunit.</text>
</comment>
<dbReference type="PROSITE" id="PS51721">
    <property type="entry name" value="G_CP"/>
    <property type="match status" value="1"/>
</dbReference>
<dbReference type="GO" id="GO:0019843">
    <property type="term" value="F:rRNA binding"/>
    <property type="evidence" value="ECO:0007669"/>
    <property type="project" value="UniProtKB-KW"/>
</dbReference>
<dbReference type="InterPro" id="IPR012340">
    <property type="entry name" value="NA-bd_OB-fold"/>
</dbReference>
<keyword evidence="2 10" id="KW-0690">Ribosome biogenesis</keyword>
<dbReference type="OrthoDB" id="9809485at2"/>
<feature type="binding site" evidence="10">
    <location>
        <position position="297"/>
    </location>
    <ligand>
        <name>Zn(2+)</name>
        <dbReference type="ChEBI" id="CHEBI:29105"/>
    </ligand>
</feature>
<comment type="similarity">
    <text evidence="10">Belongs to the TRAFAC class YlqF/YawG GTPase family. RsgA subfamily.</text>
</comment>
<dbReference type="InterPro" id="IPR027417">
    <property type="entry name" value="P-loop_NTPase"/>
</dbReference>
<feature type="domain" description="EngC GTPase" evidence="12">
    <location>
        <begin position="118"/>
        <end position="265"/>
    </location>
</feature>
<keyword evidence="3 10" id="KW-0479">Metal-binding</keyword>
<evidence type="ECO:0000256" key="1">
    <source>
        <dbReference type="ARBA" id="ARBA00022490"/>
    </source>
</evidence>
<keyword evidence="15" id="KW-1185">Reference proteome</keyword>
<name>A0A559J5Z8_9BACL</name>
<keyword evidence="8 10" id="KW-0694">RNA-binding</keyword>
<evidence type="ECO:0000256" key="10">
    <source>
        <dbReference type="HAMAP-Rule" id="MF_01820"/>
    </source>
</evidence>
<sequence>MNNMDNHTLQDYGWNEYWEQVFSLQPPTIRQLSPARVVAQFSHSYRVKTDAGEYSAGVSGKFEFYATKRGDYPAVGDWVAVETLPNERRAVIHAVLPRRTAMVRKAAGNTLDEQIVGANLDDLFIVNSLNQDFNLRKIERYLIAAWESGARPVVLLTKADLCEQPERFAAEVEQIAPGVPVHFVSALKEQGIEALEPYLQAGRTIGVTGSSGVGKSTLLNRLAGEPLQQTQHIREEDARGRHTTTHRELFLLKSGVLVMDTPGMRELQLWDSNEGWHHAFADIEQLSLQCKYRDCKHESDPGCAVHEALLAGTLDAKRLANYKKTARELSHLARKEMTAASKAVKKTNRPKSGKALSRPNKRVYMYDGDE</sequence>
<dbReference type="EC" id="3.6.1.-" evidence="10"/>
<evidence type="ECO:0000256" key="5">
    <source>
        <dbReference type="ARBA" id="ARBA00022741"/>
    </source>
</evidence>
<dbReference type="SUPFAM" id="SSF52540">
    <property type="entry name" value="P-loop containing nucleoside triphosphate hydrolases"/>
    <property type="match status" value="1"/>
</dbReference>
<feature type="binding site" evidence="10">
    <location>
        <begin position="157"/>
        <end position="160"/>
    </location>
    <ligand>
        <name>GTP</name>
        <dbReference type="ChEBI" id="CHEBI:37565"/>
    </ligand>
</feature>
<keyword evidence="9 10" id="KW-0342">GTP-binding</keyword>
<reference evidence="14 15" key="1">
    <citation type="submission" date="2019-07" db="EMBL/GenBank/DDBJ databases">
        <authorList>
            <person name="Kim J."/>
        </authorList>
    </citation>
    <scope>NUCLEOTIDE SEQUENCE [LARGE SCALE GENOMIC DNA]</scope>
    <source>
        <strain evidence="14 15">G13</strain>
    </source>
</reference>
<dbReference type="EMBL" id="VNJJ01000023">
    <property type="protein sequence ID" value="TVX95308.1"/>
    <property type="molecule type" value="Genomic_DNA"/>
</dbReference>
<keyword evidence="1 10" id="KW-0963">Cytoplasm</keyword>
<evidence type="ECO:0000256" key="11">
    <source>
        <dbReference type="SAM" id="MobiDB-lite"/>
    </source>
</evidence>
<dbReference type="Proteomes" id="UP000316330">
    <property type="component" value="Unassembled WGS sequence"/>
</dbReference>
<evidence type="ECO:0000256" key="4">
    <source>
        <dbReference type="ARBA" id="ARBA00022730"/>
    </source>
</evidence>
<dbReference type="InterPro" id="IPR010914">
    <property type="entry name" value="RsgA_GTPase_dom"/>
</dbReference>
<protein>
    <recommendedName>
        <fullName evidence="10">Small ribosomal subunit biogenesis GTPase RsgA</fullName>
        <ecNumber evidence="10">3.6.1.-</ecNumber>
    </recommendedName>
</protein>
<dbReference type="CDD" id="cd01854">
    <property type="entry name" value="YjeQ_EngC"/>
    <property type="match status" value="1"/>
</dbReference>
<keyword evidence="6 10" id="KW-0378">Hydrolase</keyword>
<keyword evidence="7 10" id="KW-0862">Zinc</keyword>
<feature type="compositionally biased region" description="Basic residues" evidence="11">
    <location>
        <begin position="343"/>
        <end position="352"/>
    </location>
</feature>
<dbReference type="PROSITE" id="PS50936">
    <property type="entry name" value="ENGC_GTPASE"/>
    <property type="match status" value="1"/>
</dbReference>
<feature type="region of interest" description="Disordered" evidence="11">
    <location>
        <begin position="340"/>
        <end position="361"/>
    </location>
</feature>
<feature type="binding site" evidence="10">
    <location>
        <position position="295"/>
    </location>
    <ligand>
        <name>Zn(2+)</name>
        <dbReference type="ChEBI" id="CHEBI:29105"/>
    </ligand>
</feature>
<dbReference type="AlphaFoldDB" id="A0A559J5Z8"/>
<feature type="binding site" evidence="10">
    <location>
        <begin position="209"/>
        <end position="217"/>
    </location>
    <ligand>
        <name>GTP</name>
        <dbReference type="ChEBI" id="CHEBI:37565"/>
    </ligand>
</feature>
<proteinExistence type="inferred from homology"/>
<dbReference type="RefSeq" id="WP_144707129.1">
    <property type="nucleotide sequence ID" value="NZ_VNJJ01000023.1"/>
</dbReference>
<comment type="cofactor">
    <cofactor evidence="10">
        <name>Zn(2+)</name>
        <dbReference type="ChEBI" id="CHEBI:29105"/>
    </cofactor>
    <text evidence="10">Binds 1 zinc ion per subunit.</text>
</comment>
<dbReference type="GO" id="GO:0042274">
    <property type="term" value="P:ribosomal small subunit biogenesis"/>
    <property type="evidence" value="ECO:0007669"/>
    <property type="project" value="UniProtKB-UniRule"/>
</dbReference>
<evidence type="ECO:0000256" key="6">
    <source>
        <dbReference type="ARBA" id="ARBA00022801"/>
    </source>
</evidence>
<dbReference type="GO" id="GO:0046872">
    <property type="term" value="F:metal ion binding"/>
    <property type="evidence" value="ECO:0007669"/>
    <property type="project" value="UniProtKB-KW"/>
</dbReference>
<evidence type="ECO:0000313" key="15">
    <source>
        <dbReference type="Proteomes" id="UP000316330"/>
    </source>
</evidence>
<keyword evidence="4 10" id="KW-0699">rRNA-binding</keyword>
<evidence type="ECO:0000256" key="9">
    <source>
        <dbReference type="ARBA" id="ARBA00023134"/>
    </source>
</evidence>
<dbReference type="Gene3D" id="1.10.40.50">
    <property type="entry name" value="Probable gtpase engc, domain 3"/>
    <property type="match status" value="1"/>
</dbReference>
<dbReference type="GO" id="GO:0003924">
    <property type="term" value="F:GTPase activity"/>
    <property type="evidence" value="ECO:0007669"/>
    <property type="project" value="UniProtKB-UniRule"/>
</dbReference>
<organism evidence="14 15">
    <name type="scientific">Cohnella terricola</name>
    <dbReference type="NCBI Taxonomy" id="1289167"/>
    <lineage>
        <taxon>Bacteria</taxon>
        <taxon>Bacillati</taxon>
        <taxon>Bacillota</taxon>
        <taxon>Bacilli</taxon>
        <taxon>Bacillales</taxon>
        <taxon>Paenibacillaceae</taxon>
        <taxon>Cohnella</taxon>
    </lineage>
</organism>
<accession>A0A559J5Z8</accession>
<dbReference type="Gene3D" id="3.40.50.300">
    <property type="entry name" value="P-loop containing nucleotide triphosphate hydrolases"/>
    <property type="match status" value="1"/>
</dbReference>
<feature type="binding site" evidence="10">
    <location>
        <position position="290"/>
    </location>
    <ligand>
        <name>Zn(2+)</name>
        <dbReference type="ChEBI" id="CHEBI:29105"/>
    </ligand>
</feature>
<dbReference type="HAMAP" id="MF_01820">
    <property type="entry name" value="GTPase_RsgA"/>
    <property type="match status" value="1"/>
</dbReference>
<evidence type="ECO:0000259" key="12">
    <source>
        <dbReference type="PROSITE" id="PS50936"/>
    </source>
</evidence>
<keyword evidence="5 10" id="KW-0547">Nucleotide-binding</keyword>
<gene>
    <name evidence="10 14" type="primary">rsgA</name>
    <name evidence="14" type="ORF">FPZ45_23680</name>
</gene>
<comment type="subunit">
    <text evidence="10">Monomer. Associates with 30S ribosomal subunit, binds 16S rRNA.</text>
</comment>
<evidence type="ECO:0000313" key="14">
    <source>
        <dbReference type="EMBL" id="TVX95308.1"/>
    </source>
</evidence>
<dbReference type="GO" id="GO:0005525">
    <property type="term" value="F:GTP binding"/>
    <property type="evidence" value="ECO:0007669"/>
    <property type="project" value="UniProtKB-UniRule"/>
</dbReference>
<dbReference type="SUPFAM" id="SSF50249">
    <property type="entry name" value="Nucleic acid-binding proteins"/>
    <property type="match status" value="1"/>
</dbReference>